<dbReference type="Proteomes" id="UP001165060">
    <property type="component" value="Unassembled WGS sequence"/>
</dbReference>
<feature type="domain" description="Ion transport" evidence="6">
    <location>
        <begin position="73"/>
        <end position="240"/>
    </location>
</feature>
<dbReference type="Pfam" id="PF00520">
    <property type="entry name" value="Ion_trans"/>
    <property type="match status" value="1"/>
</dbReference>
<gene>
    <name evidence="7" type="ORF">TeGR_g12918</name>
</gene>
<evidence type="ECO:0000256" key="3">
    <source>
        <dbReference type="ARBA" id="ARBA00022989"/>
    </source>
</evidence>
<protein>
    <recommendedName>
        <fullName evidence="6">Ion transport domain-containing protein</fullName>
    </recommendedName>
</protein>
<evidence type="ECO:0000256" key="5">
    <source>
        <dbReference type="SAM" id="Phobius"/>
    </source>
</evidence>
<evidence type="ECO:0000256" key="1">
    <source>
        <dbReference type="ARBA" id="ARBA00004141"/>
    </source>
</evidence>
<dbReference type="PANTHER" id="PTHR45689">
    <property type="entry name" value="I[[H]] CHANNEL, ISOFORM E"/>
    <property type="match status" value="1"/>
</dbReference>
<keyword evidence="4 5" id="KW-0472">Membrane</keyword>
<name>A0ABQ6N0D0_9STRA</name>
<evidence type="ECO:0000256" key="2">
    <source>
        <dbReference type="ARBA" id="ARBA00022692"/>
    </source>
</evidence>
<evidence type="ECO:0000259" key="6">
    <source>
        <dbReference type="Pfam" id="PF00520"/>
    </source>
</evidence>
<dbReference type="InterPro" id="IPR005821">
    <property type="entry name" value="Ion_trans_dom"/>
</dbReference>
<evidence type="ECO:0000313" key="7">
    <source>
        <dbReference type="EMBL" id="GMI36486.1"/>
    </source>
</evidence>
<dbReference type="InterPro" id="IPR051413">
    <property type="entry name" value="K/Na_HCN_channel"/>
</dbReference>
<comment type="caution">
    <text evidence="7">The sequence shown here is derived from an EMBL/GenBank/DDBJ whole genome shotgun (WGS) entry which is preliminary data.</text>
</comment>
<feature type="transmembrane region" description="Helical" evidence="5">
    <location>
        <begin position="212"/>
        <end position="236"/>
    </location>
</feature>
<keyword evidence="3 5" id="KW-1133">Transmembrane helix</keyword>
<dbReference type="Gene3D" id="1.10.287.70">
    <property type="match status" value="1"/>
</dbReference>
<keyword evidence="2 5" id="KW-0812">Transmembrane</keyword>
<evidence type="ECO:0000256" key="4">
    <source>
        <dbReference type="ARBA" id="ARBA00023136"/>
    </source>
</evidence>
<feature type="transmembrane region" description="Helical" evidence="5">
    <location>
        <begin position="106"/>
        <end position="125"/>
    </location>
</feature>
<dbReference type="PANTHER" id="PTHR45689:SF5">
    <property type="entry name" value="I[[H]] CHANNEL, ISOFORM E"/>
    <property type="match status" value="1"/>
</dbReference>
<evidence type="ECO:0000313" key="8">
    <source>
        <dbReference type="Proteomes" id="UP001165060"/>
    </source>
</evidence>
<accession>A0ABQ6N0D0</accession>
<dbReference type="EMBL" id="BRYB01003427">
    <property type="protein sequence ID" value="GMI36486.1"/>
    <property type="molecule type" value="Genomic_DNA"/>
</dbReference>
<comment type="subcellular location">
    <subcellularLocation>
        <location evidence="1">Membrane</location>
        <topology evidence="1">Multi-pass membrane protein</topology>
    </subcellularLocation>
</comment>
<sequence length="275" mass="32160">MESAKVMSPSSVRTSLFRSSIFGSKRALTPRSQESIVATRLWGEGIDKHRLTLDEISENEHPGMIHPHSDFRRRWDMFALFVVLYCSIDLPLDIGFYPNIEVNAGFVFNCLFDVFFIVDICLNFCTGYDFHGTTVLDPKLCRQHYFYGSFKYDLVASLPIDYFAFLNNGDANLMKAPRIVRVLRMFRLIRLMRLPRLFRYSRRFTDKLHVGYLRVIKLLFLLLLFTHWNACLLFLVSSLDEGNPKSWIELMDIADEDVNIKYSWSVFMSLSHMLC</sequence>
<dbReference type="SUPFAM" id="SSF81324">
    <property type="entry name" value="Voltage-gated potassium channels"/>
    <property type="match status" value="1"/>
</dbReference>
<keyword evidence="8" id="KW-1185">Reference proteome</keyword>
<proteinExistence type="predicted"/>
<reference evidence="7 8" key="1">
    <citation type="journal article" date="2023" name="Commun. Biol.">
        <title>Genome analysis of Parmales, the sister group of diatoms, reveals the evolutionary specialization of diatoms from phago-mixotrophs to photoautotrophs.</title>
        <authorList>
            <person name="Ban H."/>
            <person name="Sato S."/>
            <person name="Yoshikawa S."/>
            <person name="Yamada K."/>
            <person name="Nakamura Y."/>
            <person name="Ichinomiya M."/>
            <person name="Sato N."/>
            <person name="Blanc-Mathieu R."/>
            <person name="Endo H."/>
            <person name="Kuwata A."/>
            <person name="Ogata H."/>
        </authorList>
    </citation>
    <scope>NUCLEOTIDE SEQUENCE [LARGE SCALE GENOMIC DNA]</scope>
</reference>
<organism evidence="7 8">
    <name type="scientific">Tetraparma gracilis</name>
    <dbReference type="NCBI Taxonomy" id="2962635"/>
    <lineage>
        <taxon>Eukaryota</taxon>
        <taxon>Sar</taxon>
        <taxon>Stramenopiles</taxon>
        <taxon>Ochrophyta</taxon>
        <taxon>Bolidophyceae</taxon>
        <taxon>Parmales</taxon>
        <taxon>Triparmaceae</taxon>
        <taxon>Tetraparma</taxon>
    </lineage>
</organism>
<feature type="transmembrane region" description="Helical" evidence="5">
    <location>
        <begin position="78"/>
        <end position="100"/>
    </location>
</feature>
<feature type="non-terminal residue" evidence="7">
    <location>
        <position position="275"/>
    </location>
</feature>